<dbReference type="InterPro" id="IPR011019">
    <property type="entry name" value="KIND_dom"/>
</dbReference>
<keyword evidence="7" id="KW-0963">Cytoplasm</keyword>
<dbReference type="PANTHER" id="PTHR21345:SF5">
    <property type="entry name" value="PROTEIN SPIRE HOMOLOG 2"/>
    <property type="match status" value="1"/>
</dbReference>
<comment type="similarity">
    <text evidence="4">Belongs to the spire family.</text>
</comment>
<proteinExistence type="inferred from homology"/>
<keyword evidence="6" id="KW-1003">Cell membrane</keyword>
<organism evidence="16 17">
    <name type="scientific">Saguinus oedipus</name>
    <name type="common">Cotton-top tamarin</name>
    <name type="synonym">Oedipomidas oedipus</name>
    <dbReference type="NCBI Taxonomy" id="9490"/>
    <lineage>
        <taxon>Eukaryota</taxon>
        <taxon>Metazoa</taxon>
        <taxon>Chordata</taxon>
        <taxon>Craniata</taxon>
        <taxon>Vertebrata</taxon>
        <taxon>Euteleostomi</taxon>
        <taxon>Mammalia</taxon>
        <taxon>Eutheria</taxon>
        <taxon>Euarchontoglires</taxon>
        <taxon>Primates</taxon>
        <taxon>Haplorrhini</taxon>
        <taxon>Platyrrhini</taxon>
        <taxon>Cebidae</taxon>
        <taxon>Callitrichinae</taxon>
        <taxon>Saguinus</taxon>
    </lineage>
</organism>
<evidence type="ECO:0000256" key="8">
    <source>
        <dbReference type="ARBA" id="ARBA00022737"/>
    </source>
</evidence>
<evidence type="ECO:0000256" key="13">
    <source>
        <dbReference type="ARBA" id="ARBA00023329"/>
    </source>
</evidence>
<evidence type="ECO:0000256" key="7">
    <source>
        <dbReference type="ARBA" id="ARBA00022490"/>
    </source>
</evidence>
<dbReference type="PANTHER" id="PTHR21345">
    <property type="entry name" value="SPIRE"/>
    <property type="match status" value="1"/>
</dbReference>
<dbReference type="SMART" id="SM00750">
    <property type="entry name" value="KIND"/>
    <property type="match status" value="1"/>
</dbReference>
<accession>A0ABQ9TM06</accession>
<keyword evidence="13" id="KW-0968">Cytoplasmic vesicle</keyword>
<evidence type="ECO:0000256" key="10">
    <source>
        <dbReference type="ARBA" id="ARBA00023136"/>
    </source>
</evidence>
<evidence type="ECO:0000256" key="11">
    <source>
        <dbReference type="ARBA" id="ARBA00023203"/>
    </source>
</evidence>
<dbReference type="Gene3D" id="1.10.510.10">
    <property type="entry name" value="Transferase(Phosphotransferase) domain 1"/>
    <property type="match status" value="1"/>
</dbReference>
<keyword evidence="17" id="KW-1185">Reference proteome</keyword>
<evidence type="ECO:0000256" key="12">
    <source>
        <dbReference type="ARBA" id="ARBA00023212"/>
    </source>
</evidence>
<feature type="compositionally biased region" description="Gly residues" evidence="14">
    <location>
        <begin position="171"/>
        <end position="186"/>
    </location>
</feature>
<keyword evidence="11" id="KW-0009">Actin-binding</keyword>
<protein>
    <recommendedName>
        <fullName evidence="15">KIND domain-containing protein</fullName>
    </recommendedName>
</protein>
<evidence type="ECO:0000259" key="15">
    <source>
        <dbReference type="PROSITE" id="PS51377"/>
    </source>
</evidence>
<reference evidence="16 17" key="1">
    <citation type="submission" date="2023-05" db="EMBL/GenBank/DDBJ databases">
        <title>B98-5 Cell Line De Novo Hybrid Assembly: An Optical Mapping Approach.</title>
        <authorList>
            <person name="Kananen K."/>
            <person name="Auerbach J.A."/>
            <person name="Kautto E."/>
            <person name="Blachly J.S."/>
        </authorList>
    </citation>
    <scope>NUCLEOTIDE SEQUENCE [LARGE SCALE GENOMIC DNA]</scope>
    <source>
        <strain evidence="16">B95-8</strain>
        <tissue evidence="16">Cell line</tissue>
    </source>
</reference>
<keyword evidence="12" id="KW-0206">Cytoskeleton</keyword>
<comment type="caution">
    <text evidence="16">The sequence shown here is derived from an EMBL/GenBank/DDBJ whole genome shotgun (WGS) entry which is preliminary data.</text>
</comment>
<evidence type="ECO:0000256" key="6">
    <source>
        <dbReference type="ARBA" id="ARBA00022475"/>
    </source>
</evidence>
<gene>
    <name evidence="16" type="ORF">P7K49_037068</name>
</gene>
<keyword evidence="8" id="KW-0677">Repeat</keyword>
<evidence type="ECO:0000256" key="14">
    <source>
        <dbReference type="SAM" id="MobiDB-lite"/>
    </source>
</evidence>
<keyword evidence="10" id="KW-0472">Membrane</keyword>
<comment type="subcellular location">
    <subcellularLocation>
        <location evidence="3">Cell membrane</location>
        <topology evidence="3">Peripheral membrane protein</topology>
        <orientation evidence="3">Cytoplasmic side</orientation>
    </subcellularLocation>
    <subcellularLocation>
        <location evidence="2">Cytoplasm</location>
        <location evidence="2">Cytoskeleton</location>
    </subcellularLocation>
    <subcellularLocation>
        <location evidence="1">Cytoplasmic vesicle membrane</location>
        <topology evidence="1">Peripheral membrane protein</topology>
        <orientation evidence="1">Cytoplasmic side</orientation>
    </subcellularLocation>
</comment>
<feature type="domain" description="KIND" evidence="15">
    <location>
        <begin position="1"/>
        <end position="156"/>
    </location>
</feature>
<keyword evidence="5" id="KW-0813">Transport</keyword>
<feature type="region of interest" description="Disordered" evidence="14">
    <location>
        <begin position="89"/>
        <end position="115"/>
    </location>
</feature>
<name>A0ABQ9TM06_SAGOE</name>
<sequence>MGLCLACASASSGGLLPPWPGAGLSAPAGRLLPSLAPPVPPGDRAPVPQTVQSLGFAIYRALDWGLDESEERELSPQLERLIDLMANNDSDDGGCGAADEGYGGPEEEEEAEGAPRSVRTFAQAMRLCAARLTDPRGAQAHYQAVCRALFVETLELRAFLARVREAKEVSGAGGAGRGRAGPGGAGSSARLHVAPKLELSAGPPASP</sequence>
<evidence type="ECO:0000256" key="9">
    <source>
        <dbReference type="ARBA" id="ARBA00022927"/>
    </source>
</evidence>
<evidence type="ECO:0000256" key="1">
    <source>
        <dbReference type="ARBA" id="ARBA00004180"/>
    </source>
</evidence>
<dbReference type="InterPro" id="IPR029901">
    <property type="entry name" value="Spire"/>
</dbReference>
<evidence type="ECO:0000256" key="2">
    <source>
        <dbReference type="ARBA" id="ARBA00004245"/>
    </source>
</evidence>
<evidence type="ECO:0000256" key="4">
    <source>
        <dbReference type="ARBA" id="ARBA00010956"/>
    </source>
</evidence>
<dbReference type="PROSITE" id="PS51377">
    <property type="entry name" value="KIND"/>
    <property type="match status" value="1"/>
</dbReference>
<evidence type="ECO:0000313" key="17">
    <source>
        <dbReference type="Proteomes" id="UP001266305"/>
    </source>
</evidence>
<evidence type="ECO:0000256" key="3">
    <source>
        <dbReference type="ARBA" id="ARBA00004413"/>
    </source>
</evidence>
<keyword evidence="9" id="KW-0653">Protein transport</keyword>
<dbReference type="Proteomes" id="UP001266305">
    <property type="component" value="Unassembled WGS sequence"/>
</dbReference>
<evidence type="ECO:0000313" key="16">
    <source>
        <dbReference type="EMBL" id="KAK2085768.1"/>
    </source>
</evidence>
<feature type="region of interest" description="Disordered" evidence="14">
    <location>
        <begin position="170"/>
        <end position="207"/>
    </location>
</feature>
<feature type="compositionally biased region" description="Gly residues" evidence="14">
    <location>
        <begin position="93"/>
        <end position="104"/>
    </location>
</feature>
<dbReference type="EMBL" id="JASSZA010000021">
    <property type="protein sequence ID" value="KAK2085768.1"/>
    <property type="molecule type" value="Genomic_DNA"/>
</dbReference>
<evidence type="ECO:0000256" key="5">
    <source>
        <dbReference type="ARBA" id="ARBA00022448"/>
    </source>
</evidence>
<dbReference type="Pfam" id="PF16474">
    <property type="entry name" value="KIND"/>
    <property type="match status" value="1"/>
</dbReference>